<dbReference type="EMBL" id="CQPA01000017">
    <property type="protein sequence ID" value="CNU30727.1"/>
    <property type="molecule type" value="Genomic_DNA"/>
</dbReference>
<reference evidence="1 2" key="1">
    <citation type="submission" date="2015-03" db="EMBL/GenBank/DDBJ databases">
        <authorList>
            <consortium name="Pathogen Informatics"/>
        </authorList>
    </citation>
    <scope>NUCLEOTIDE SEQUENCE [LARGE SCALE GENOMIC DNA]</scope>
    <source>
        <strain evidence="1 2">A1104</strain>
    </source>
</reference>
<dbReference type="AlphaFoldDB" id="A0A655CUS1"/>
<evidence type="ECO:0000313" key="1">
    <source>
        <dbReference type="EMBL" id="CNU30727.1"/>
    </source>
</evidence>
<name>A0A655CUS1_SALET</name>
<proteinExistence type="predicted"/>
<sequence>MSCACRISNRFFNAIHKDSDFAVWLTGAANLRRHRVDISALMHSRYIPYQFSNLGIDSEINGGRTQFAIIARVDDTHLDDIMAIFHFR</sequence>
<accession>A0A655CUS1</accession>
<organism evidence="1 2">
    <name type="scientific">Salmonella enterica subsp. enterica serovar Bovismorbificans</name>
    <dbReference type="NCBI Taxonomy" id="58097"/>
    <lineage>
        <taxon>Bacteria</taxon>
        <taxon>Pseudomonadati</taxon>
        <taxon>Pseudomonadota</taxon>
        <taxon>Gammaproteobacteria</taxon>
        <taxon>Enterobacterales</taxon>
        <taxon>Enterobacteriaceae</taxon>
        <taxon>Salmonella</taxon>
    </lineage>
</organism>
<gene>
    <name evidence="1" type="ORF">ERS008198_02451</name>
</gene>
<protein>
    <submittedName>
        <fullName evidence="1">Uncharacterized protein</fullName>
    </submittedName>
</protein>
<evidence type="ECO:0000313" key="2">
    <source>
        <dbReference type="Proteomes" id="UP000041314"/>
    </source>
</evidence>
<dbReference type="Proteomes" id="UP000041314">
    <property type="component" value="Unassembled WGS sequence"/>
</dbReference>